<keyword evidence="1" id="KW-0479">Metal-binding</keyword>
<feature type="region of interest" description="Disordered" evidence="2">
    <location>
        <begin position="109"/>
        <end position="138"/>
    </location>
</feature>
<sequence length="483" mass="54165">MAQITEAYIDALAPNAAAIKNGRSLAKKNSFQRLCQTEDGTLIFGECKGSGKEPYSCSADFIKPDSPVFRCSCPSRQFPCKHNLGLLYAYASGSPFQTGEIPQDIADKREKAEKREERKQEAAASGEPVGASKRKTSRSALVKKMNAQLEGIDLLDKLVKQVVNGGLAALDAKSVRMLEDQAKQLGGYYIPGMQAAFRELLLLVRGCDDQEQQYTAMMDQLTILHTLIKRSRDYLTARKENEELPADTGTRLEEWIGHAWQLAELRELGLMRSSTELLQLSFRSYADEARAEYIDEGFWLPLGSDGAGDILVTRHYRPFRAAKHIREDDSCFLVVQTKELAVYPGDMNPRVRWEDMTMREPESKDYEGVKAAAKRSYPEVIKQVKNQLKSPLAYKNPVVLLHYAKLGKAGETYVLEDEQGKRLALGEIDAIRQPTLQLLPMLGAELHADQAVLVMFEHQMGSRRLTAQPLAFVTEQAVIRLLY</sequence>
<dbReference type="OrthoDB" id="9816340at2"/>
<feature type="compositionally biased region" description="Basic and acidic residues" evidence="2">
    <location>
        <begin position="109"/>
        <end position="121"/>
    </location>
</feature>
<evidence type="ECO:0000256" key="2">
    <source>
        <dbReference type="SAM" id="MobiDB-lite"/>
    </source>
</evidence>
<evidence type="ECO:0000313" key="5">
    <source>
        <dbReference type="Proteomes" id="UP000249522"/>
    </source>
</evidence>
<keyword evidence="1" id="KW-0863">Zinc-finger</keyword>
<dbReference type="AlphaFoldDB" id="A0A2W1M0K0"/>
<keyword evidence="1" id="KW-0862">Zinc</keyword>
<organism evidence="4 5">
    <name type="scientific">Paenibacillus sambharensis</name>
    <dbReference type="NCBI Taxonomy" id="1803190"/>
    <lineage>
        <taxon>Bacteria</taxon>
        <taxon>Bacillati</taxon>
        <taxon>Bacillota</taxon>
        <taxon>Bacilli</taxon>
        <taxon>Bacillales</taxon>
        <taxon>Paenibacillaceae</taxon>
        <taxon>Paenibacillus</taxon>
    </lineage>
</organism>
<evidence type="ECO:0000313" key="4">
    <source>
        <dbReference type="EMBL" id="PZD97461.1"/>
    </source>
</evidence>
<dbReference type="Proteomes" id="UP000249522">
    <property type="component" value="Unassembled WGS sequence"/>
</dbReference>
<dbReference type="GO" id="GO:0008270">
    <property type="term" value="F:zinc ion binding"/>
    <property type="evidence" value="ECO:0007669"/>
    <property type="project" value="UniProtKB-KW"/>
</dbReference>
<feature type="domain" description="SWIM-type" evidence="3">
    <location>
        <begin position="55"/>
        <end position="91"/>
    </location>
</feature>
<protein>
    <submittedName>
        <fullName evidence="4">SWIM zinc finger family protein</fullName>
    </submittedName>
</protein>
<accession>A0A2W1M0K0</accession>
<dbReference type="InterPro" id="IPR007527">
    <property type="entry name" value="Znf_SWIM"/>
</dbReference>
<name>A0A2W1M0K0_9BACL</name>
<proteinExistence type="predicted"/>
<keyword evidence="5" id="KW-1185">Reference proteome</keyword>
<dbReference type="RefSeq" id="WP_111145088.1">
    <property type="nucleotide sequence ID" value="NZ_QKRB01000025.1"/>
</dbReference>
<reference evidence="4 5" key="1">
    <citation type="submission" date="2018-06" db="EMBL/GenBank/DDBJ databases">
        <title>Paenibacillus imtechensis sp. nov.</title>
        <authorList>
            <person name="Pinnaka A.K."/>
            <person name="Singh H."/>
            <person name="Kaur M."/>
        </authorList>
    </citation>
    <scope>NUCLEOTIDE SEQUENCE [LARGE SCALE GENOMIC DNA]</scope>
    <source>
        <strain evidence="4 5">SMB1</strain>
    </source>
</reference>
<dbReference type="EMBL" id="QKRB01000025">
    <property type="protein sequence ID" value="PZD97461.1"/>
    <property type="molecule type" value="Genomic_DNA"/>
</dbReference>
<dbReference type="PROSITE" id="PS50966">
    <property type="entry name" value="ZF_SWIM"/>
    <property type="match status" value="1"/>
</dbReference>
<evidence type="ECO:0000256" key="1">
    <source>
        <dbReference type="PROSITE-ProRule" id="PRU00325"/>
    </source>
</evidence>
<evidence type="ECO:0000259" key="3">
    <source>
        <dbReference type="PROSITE" id="PS50966"/>
    </source>
</evidence>
<gene>
    <name evidence="4" type="ORF">DNH61_02385</name>
</gene>
<comment type="caution">
    <text evidence="4">The sequence shown here is derived from an EMBL/GenBank/DDBJ whole genome shotgun (WGS) entry which is preliminary data.</text>
</comment>